<evidence type="ECO:0000313" key="2">
    <source>
        <dbReference type="Proteomes" id="UP000615026"/>
    </source>
</evidence>
<sequence length="95" mass="11022">MGELFQQNCFSLKQVAAILNCLFDHTVNFNEWMNIQPLGIELLYVKSYREHQGCSSSMRLINYGQVALGVLSLHTHDSLNMFDYLYRSPAKLEYI</sequence>
<dbReference type="AlphaFoldDB" id="A0A928WYA2"/>
<accession>A0A928WYA2</accession>
<keyword evidence="2" id="KW-1185">Reference proteome</keyword>
<reference evidence="1" key="1">
    <citation type="submission" date="2020-10" db="EMBL/GenBank/DDBJ databases">
        <authorList>
            <person name="Castelo-Branco R."/>
            <person name="Eusebio N."/>
            <person name="Adriana R."/>
            <person name="Vieira A."/>
            <person name="Brugerolle De Fraissinette N."/>
            <person name="Rezende De Castro R."/>
            <person name="Schneider M.P."/>
            <person name="Vasconcelos V."/>
            <person name="Leao P.N."/>
        </authorList>
    </citation>
    <scope>NUCLEOTIDE SEQUENCE</scope>
    <source>
        <strain evidence="1">LEGE 11479</strain>
    </source>
</reference>
<dbReference type="RefSeq" id="WP_193990744.1">
    <property type="nucleotide sequence ID" value="NZ_JADEXP010000014.1"/>
</dbReference>
<organism evidence="1 2">
    <name type="scientific">Leptolyngbya cf. ectocarpi LEGE 11479</name>
    <dbReference type="NCBI Taxonomy" id="1828722"/>
    <lineage>
        <taxon>Bacteria</taxon>
        <taxon>Bacillati</taxon>
        <taxon>Cyanobacteriota</taxon>
        <taxon>Cyanophyceae</taxon>
        <taxon>Leptolyngbyales</taxon>
        <taxon>Leptolyngbyaceae</taxon>
        <taxon>Leptolyngbya group</taxon>
        <taxon>Leptolyngbya</taxon>
    </lineage>
</organism>
<evidence type="ECO:0000313" key="1">
    <source>
        <dbReference type="EMBL" id="MBE9065634.1"/>
    </source>
</evidence>
<protein>
    <submittedName>
        <fullName evidence="1">Uncharacterized protein</fullName>
    </submittedName>
</protein>
<name>A0A928WYA2_LEPEC</name>
<dbReference type="Proteomes" id="UP000615026">
    <property type="component" value="Unassembled WGS sequence"/>
</dbReference>
<proteinExistence type="predicted"/>
<dbReference type="EMBL" id="JADEXP010000014">
    <property type="protein sequence ID" value="MBE9065634.1"/>
    <property type="molecule type" value="Genomic_DNA"/>
</dbReference>
<gene>
    <name evidence="1" type="ORF">IQ260_03100</name>
</gene>
<comment type="caution">
    <text evidence="1">The sequence shown here is derived from an EMBL/GenBank/DDBJ whole genome shotgun (WGS) entry which is preliminary data.</text>
</comment>